<evidence type="ECO:0000256" key="2">
    <source>
        <dbReference type="ARBA" id="ARBA00011738"/>
    </source>
</evidence>
<evidence type="ECO:0000259" key="20">
    <source>
        <dbReference type="Pfam" id="PF02852"/>
    </source>
</evidence>
<dbReference type="GO" id="GO:0050660">
    <property type="term" value="F:flavin adenine dinucleotide binding"/>
    <property type="evidence" value="ECO:0007669"/>
    <property type="project" value="InterPro"/>
</dbReference>
<accession>A0A7C1FZ03</accession>
<feature type="binding site" evidence="16">
    <location>
        <position position="351"/>
    </location>
    <ligand>
        <name>NAD(+)</name>
        <dbReference type="ChEBI" id="CHEBI:57540"/>
    </ligand>
</feature>
<organism evidence="22">
    <name type="scientific">Thermomicrobium roseum</name>
    <dbReference type="NCBI Taxonomy" id="500"/>
    <lineage>
        <taxon>Bacteria</taxon>
        <taxon>Pseudomonadati</taxon>
        <taxon>Thermomicrobiota</taxon>
        <taxon>Thermomicrobia</taxon>
        <taxon>Thermomicrobiales</taxon>
        <taxon>Thermomicrobiaceae</taxon>
        <taxon>Thermomicrobium</taxon>
    </lineage>
</organism>
<dbReference type="SUPFAM" id="SSF51905">
    <property type="entry name" value="FAD/NAD(P)-binding domain"/>
    <property type="match status" value="1"/>
</dbReference>
<comment type="caution">
    <text evidence="22">The sequence shown here is derived from an EMBL/GenBank/DDBJ whole genome shotgun (WGS) entry which is preliminary data.</text>
</comment>
<comment type="similarity">
    <text evidence="1 18">Belongs to the class-I pyridine nucleotide-disulfide oxidoreductase family.</text>
</comment>
<evidence type="ECO:0000256" key="5">
    <source>
        <dbReference type="ARBA" id="ARBA00022466"/>
    </source>
</evidence>
<evidence type="ECO:0000256" key="9">
    <source>
        <dbReference type="ARBA" id="ARBA00022857"/>
    </source>
</evidence>
<keyword evidence="11 18" id="KW-0560">Oxidoreductase</keyword>
<dbReference type="Gene3D" id="3.30.390.30">
    <property type="match status" value="1"/>
</dbReference>
<dbReference type="GO" id="GO:0003955">
    <property type="term" value="F:NAD(P)H dehydrogenase (quinone) activity"/>
    <property type="evidence" value="ECO:0007669"/>
    <property type="project" value="TreeGrafter"/>
</dbReference>
<dbReference type="InterPro" id="IPR016156">
    <property type="entry name" value="FAD/NAD-linked_Rdtase_dimer_sf"/>
</dbReference>
<gene>
    <name evidence="22" type="primary">merA</name>
    <name evidence="22" type="ORF">ENP47_12770</name>
</gene>
<comment type="catalytic activity">
    <reaction evidence="15">
        <text>Hg + NADP(+) + H(+) = Hg(2+) + NADPH</text>
        <dbReference type="Rhea" id="RHEA:23856"/>
        <dbReference type="ChEBI" id="CHEBI:15378"/>
        <dbReference type="ChEBI" id="CHEBI:16170"/>
        <dbReference type="ChEBI" id="CHEBI:16793"/>
        <dbReference type="ChEBI" id="CHEBI:57783"/>
        <dbReference type="ChEBI" id="CHEBI:58349"/>
        <dbReference type="EC" id="1.16.1.1"/>
    </reaction>
</comment>
<evidence type="ECO:0000256" key="16">
    <source>
        <dbReference type="PIRSR" id="PIRSR000350-3"/>
    </source>
</evidence>
<dbReference type="PANTHER" id="PTHR43014:SF4">
    <property type="entry name" value="PYRIDINE NUCLEOTIDE-DISULFIDE OXIDOREDUCTASE RCLA-RELATED"/>
    <property type="match status" value="1"/>
</dbReference>
<feature type="disulfide bond" description="Redox-active" evidence="17">
    <location>
        <begin position="127"/>
        <end position="132"/>
    </location>
</feature>
<comment type="cofactor">
    <cofactor evidence="16">
        <name>FAD</name>
        <dbReference type="ChEBI" id="CHEBI:57692"/>
    </cofactor>
    <text evidence="16">Binds 1 FAD per subunit.</text>
</comment>
<dbReference type="InterPro" id="IPR021179">
    <property type="entry name" value="Mercury_reductase_MerA"/>
</dbReference>
<feature type="compositionally biased region" description="Polar residues" evidence="19">
    <location>
        <begin position="25"/>
        <end position="34"/>
    </location>
</feature>
<dbReference type="InterPro" id="IPR012999">
    <property type="entry name" value="Pyr_OxRdtase_I_AS"/>
</dbReference>
<evidence type="ECO:0000256" key="10">
    <source>
        <dbReference type="ARBA" id="ARBA00022914"/>
    </source>
</evidence>
<evidence type="ECO:0000256" key="14">
    <source>
        <dbReference type="ARBA" id="ARBA00031725"/>
    </source>
</evidence>
<evidence type="ECO:0000256" key="13">
    <source>
        <dbReference type="ARBA" id="ARBA00023284"/>
    </source>
</evidence>
<evidence type="ECO:0000256" key="12">
    <source>
        <dbReference type="ARBA" id="ARBA00023157"/>
    </source>
</evidence>
<evidence type="ECO:0000256" key="8">
    <source>
        <dbReference type="ARBA" id="ARBA00022827"/>
    </source>
</evidence>
<keyword evidence="9" id="KW-0521">NADP</keyword>
<keyword evidence="6 18" id="KW-0285">Flavoprotein</keyword>
<feature type="binding site" evidence="16">
    <location>
        <position position="392"/>
    </location>
    <ligand>
        <name>FAD</name>
        <dbReference type="ChEBI" id="CHEBI:57692"/>
    </ligand>
</feature>
<feature type="compositionally biased region" description="Basic and acidic residues" evidence="19">
    <location>
        <begin position="1"/>
        <end position="12"/>
    </location>
</feature>
<keyword evidence="16" id="KW-0547">Nucleotide-binding</keyword>
<name>A0A7C1FZ03_THERO</name>
<evidence type="ECO:0000259" key="21">
    <source>
        <dbReference type="Pfam" id="PF07992"/>
    </source>
</evidence>
<dbReference type="InterPro" id="IPR001100">
    <property type="entry name" value="Pyr_nuc-diS_OxRdtase"/>
</dbReference>
<keyword evidence="12" id="KW-1015">Disulfide bond</keyword>
<dbReference type="GO" id="GO:0045340">
    <property type="term" value="F:mercury ion binding"/>
    <property type="evidence" value="ECO:0007669"/>
    <property type="project" value="InterPro"/>
</dbReference>
<evidence type="ECO:0000256" key="6">
    <source>
        <dbReference type="ARBA" id="ARBA00022630"/>
    </source>
</evidence>
<dbReference type="Pfam" id="PF07992">
    <property type="entry name" value="Pyr_redox_2"/>
    <property type="match status" value="1"/>
</dbReference>
<dbReference type="InterPro" id="IPR036188">
    <property type="entry name" value="FAD/NAD-bd_sf"/>
</dbReference>
<keyword evidence="10" id="KW-0476">Mercury</keyword>
<feature type="domain" description="Pyridine nucleotide-disulphide oxidoreductase dimerisation" evidence="20">
    <location>
        <begin position="427"/>
        <end position="535"/>
    </location>
</feature>
<dbReference type="EC" id="1.16.1.1" evidence="3"/>
<sequence length="550" mass="58679">MTDELALHDGRDPICPTCHGEPLPHSQTHNSPADQSRDGTGPHSRLFRPSQEFRQEMDVPTAPDNPPKTARSDSHLQRVLLVNASHAFDTDLLIIGGGSAGFAAAIEVRQLGARVVMVEKGTLGGTCVNVGCVPSKFFLRAAELAHLAATHPYRGIETSLDAVNLAALRSQQRALIAALRAEKYEALVDYYGWELIRGTARFLDPETVVVGQRRIRPRATLLATGARPAIPPLPGLLDVPFLTSTSALDLERLPRSLVILGAGFVALELGQAFHRLGTAVTLVQRRPRLLPEVEPELAEALQQALATEGLQFLLGTHVQRIDRTPSGIRLLMTRGEHEEALDADAVLVATGRLPNTDALNLPTAQIAVDERGAPIIDATLRTTNPRVYAAGDVVLTPQFVYVAAAAGRIAARNALLGENRPFDLSAVPAVLFTDPQLATVGLTRAQATAAGYRLLTGFAPAEAIARERVNFQPYGGVLVLADRESGRLLGAQAVASAAGELIDAAVLAIAHRLTLDDLREHLAPYLTCAEGLRLAALAASQDIARLSCCA</sequence>
<keyword evidence="7" id="KW-0479">Metal-binding</keyword>
<dbReference type="InterPro" id="IPR023753">
    <property type="entry name" value="FAD/NAD-binding_dom"/>
</dbReference>
<feature type="binding site" evidence="16">
    <location>
        <begin position="261"/>
        <end position="268"/>
    </location>
    <ligand>
        <name>NAD(+)</name>
        <dbReference type="ChEBI" id="CHEBI:57540"/>
    </ligand>
</feature>
<dbReference type="PRINTS" id="PR00368">
    <property type="entry name" value="FADPNR"/>
</dbReference>
<dbReference type="EMBL" id="DSJL01000011">
    <property type="protein sequence ID" value="HEF66450.1"/>
    <property type="molecule type" value="Genomic_DNA"/>
</dbReference>
<comment type="subunit">
    <text evidence="2">Homodimer.</text>
</comment>
<dbReference type="SUPFAM" id="SSF55424">
    <property type="entry name" value="FAD/NAD-linked reductases, dimerisation (C-terminal) domain"/>
    <property type="match status" value="1"/>
</dbReference>
<keyword evidence="5" id="KW-0475">Mercuric resistance</keyword>
<dbReference type="Gene3D" id="3.50.50.60">
    <property type="entry name" value="FAD/NAD(P)-binding domain"/>
    <property type="match status" value="2"/>
</dbReference>
<dbReference type="GO" id="GO:0050661">
    <property type="term" value="F:NADP binding"/>
    <property type="evidence" value="ECO:0007669"/>
    <property type="project" value="InterPro"/>
</dbReference>
<proteinExistence type="inferred from homology"/>
<keyword evidence="8 16" id="KW-0274">FAD</keyword>
<evidence type="ECO:0000256" key="7">
    <source>
        <dbReference type="ARBA" id="ARBA00022723"/>
    </source>
</evidence>
<dbReference type="GO" id="GO:0016668">
    <property type="term" value="F:oxidoreductase activity, acting on a sulfur group of donors, NAD(P) as acceptor"/>
    <property type="evidence" value="ECO:0007669"/>
    <property type="project" value="InterPro"/>
</dbReference>
<dbReference type="PRINTS" id="PR00411">
    <property type="entry name" value="PNDRDTASEI"/>
</dbReference>
<protein>
    <recommendedName>
        <fullName evidence="4">Mercuric reductase</fullName>
        <ecNumber evidence="3">1.16.1.1</ecNumber>
    </recommendedName>
    <alternativeName>
        <fullName evidence="14">Hg(II) reductase</fullName>
    </alternativeName>
</protein>
<keyword evidence="13 18" id="KW-0676">Redox-active center</keyword>
<evidence type="ECO:0000256" key="19">
    <source>
        <dbReference type="SAM" id="MobiDB-lite"/>
    </source>
</evidence>
<dbReference type="GO" id="GO:0050787">
    <property type="term" value="P:detoxification of mercury ion"/>
    <property type="evidence" value="ECO:0007669"/>
    <property type="project" value="InterPro"/>
</dbReference>
<feature type="region of interest" description="Disordered" evidence="19">
    <location>
        <begin position="1"/>
        <end position="73"/>
    </location>
</feature>
<feature type="binding site" evidence="16">
    <location>
        <position position="136"/>
    </location>
    <ligand>
        <name>FAD</name>
        <dbReference type="ChEBI" id="CHEBI:57692"/>
    </ligand>
</feature>
<dbReference type="AlphaFoldDB" id="A0A7C1FZ03"/>
<dbReference type="GO" id="GO:0016152">
    <property type="term" value="F:mercury (II) reductase (NADP+) activity"/>
    <property type="evidence" value="ECO:0007669"/>
    <property type="project" value="UniProtKB-EC"/>
</dbReference>
<evidence type="ECO:0000313" key="22">
    <source>
        <dbReference type="EMBL" id="HEF66450.1"/>
    </source>
</evidence>
<feature type="domain" description="FAD/NAD(P)-binding" evidence="21">
    <location>
        <begin position="91"/>
        <end position="407"/>
    </location>
</feature>
<keyword evidence="16" id="KW-0520">NAD</keyword>
<evidence type="ECO:0000256" key="18">
    <source>
        <dbReference type="RuleBase" id="RU003691"/>
    </source>
</evidence>
<evidence type="ECO:0000256" key="3">
    <source>
        <dbReference type="ARBA" id="ARBA00012661"/>
    </source>
</evidence>
<evidence type="ECO:0000256" key="15">
    <source>
        <dbReference type="ARBA" id="ARBA00048984"/>
    </source>
</evidence>
<evidence type="ECO:0000256" key="1">
    <source>
        <dbReference type="ARBA" id="ARBA00007532"/>
    </source>
</evidence>
<dbReference type="Pfam" id="PF02852">
    <property type="entry name" value="Pyr_redox_dim"/>
    <property type="match status" value="1"/>
</dbReference>
<dbReference type="NCBIfam" id="TIGR02053">
    <property type="entry name" value="MerA"/>
    <property type="match status" value="1"/>
</dbReference>
<dbReference type="PANTHER" id="PTHR43014">
    <property type="entry name" value="MERCURIC REDUCTASE"/>
    <property type="match status" value="1"/>
</dbReference>
<reference evidence="22" key="1">
    <citation type="journal article" date="2020" name="mSystems">
        <title>Genome- and Community-Level Interaction Insights into Carbon Utilization and Element Cycling Functions of Hydrothermarchaeota in Hydrothermal Sediment.</title>
        <authorList>
            <person name="Zhou Z."/>
            <person name="Liu Y."/>
            <person name="Xu W."/>
            <person name="Pan J."/>
            <person name="Luo Z.H."/>
            <person name="Li M."/>
        </authorList>
    </citation>
    <scope>NUCLEOTIDE SEQUENCE [LARGE SCALE GENOMIC DNA]</scope>
    <source>
        <strain evidence="22">SpSt-222</strain>
    </source>
</reference>
<dbReference type="PIRSF" id="PIRSF000350">
    <property type="entry name" value="Mercury_reductase_MerA"/>
    <property type="match status" value="1"/>
</dbReference>
<evidence type="ECO:0000256" key="17">
    <source>
        <dbReference type="PIRSR" id="PIRSR000350-4"/>
    </source>
</evidence>
<evidence type="ECO:0000256" key="4">
    <source>
        <dbReference type="ARBA" id="ARBA00014791"/>
    </source>
</evidence>
<evidence type="ECO:0000256" key="11">
    <source>
        <dbReference type="ARBA" id="ARBA00023002"/>
    </source>
</evidence>
<dbReference type="InterPro" id="IPR004099">
    <property type="entry name" value="Pyr_nucl-diS_OxRdtase_dimer"/>
</dbReference>
<dbReference type="PROSITE" id="PS00076">
    <property type="entry name" value="PYRIDINE_REDOX_1"/>
    <property type="match status" value="1"/>
</dbReference>